<keyword evidence="2" id="KW-1185">Reference proteome</keyword>
<organism evidence="1 2">
    <name type="scientific">Folsomia candida</name>
    <name type="common">Springtail</name>
    <dbReference type="NCBI Taxonomy" id="158441"/>
    <lineage>
        <taxon>Eukaryota</taxon>
        <taxon>Metazoa</taxon>
        <taxon>Ecdysozoa</taxon>
        <taxon>Arthropoda</taxon>
        <taxon>Hexapoda</taxon>
        <taxon>Collembola</taxon>
        <taxon>Entomobryomorpha</taxon>
        <taxon>Isotomoidea</taxon>
        <taxon>Isotomidae</taxon>
        <taxon>Proisotominae</taxon>
        <taxon>Folsomia</taxon>
    </lineage>
</organism>
<reference evidence="1 2" key="1">
    <citation type="submission" date="2015-12" db="EMBL/GenBank/DDBJ databases">
        <title>The genome of Folsomia candida.</title>
        <authorList>
            <person name="Faddeeva A."/>
            <person name="Derks M.F."/>
            <person name="Anvar Y."/>
            <person name="Smit S."/>
            <person name="Van Straalen N."/>
            <person name="Roelofs D."/>
        </authorList>
    </citation>
    <scope>NUCLEOTIDE SEQUENCE [LARGE SCALE GENOMIC DNA]</scope>
    <source>
        <strain evidence="1 2">VU population</strain>
        <tissue evidence="1">Whole body</tissue>
    </source>
</reference>
<dbReference type="AlphaFoldDB" id="A0A226E0J2"/>
<protein>
    <submittedName>
        <fullName evidence="1">Uncharacterized protein</fullName>
    </submittedName>
</protein>
<dbReference type="Proteomes" id="UP000198287">
    <property type="component" value="Unassembled WGS sequence"/>
</dbReference>
<evidence type="ECO:0000313" key="1">
    <source>
        <dbReference type="EMBL" id="OXA49996.1"/>
    </source>
</evidence>
<sequence length="282" mass="33498">MCSLSVPNEIHPLPVRDDDDVTLRPPIRLRIKRTEWDMWTVLNDHDKLCIAHEVAELYRANKKNRRKSSRTNSVPPRIIKRFRRQAKFYKNFWGTFRNWNIWDYTIPKLDVEFNNCKSYHYVSPLADIPSAEIDYMPWDLAFQLDFLSERDYRSETMPFRLHRHDPETERRWKELVLSKHLERGCLPSRTKKPDDDDHDDIPMMMTTNRPSPFSDPYENMVLEDHFDPASSPCSSSTLKFDHEALQAPSPSSTDDMDLDILILTVDRWDTLPIPGFYVDRVR</sequence>
<comment type="caution">
    <text evidence="1">The sequence shown here is derived from an EMBL/GenBank/DDBJ whole genome shotgun (WGS) entry which is preliminary data.</text>
</comment>
<dbReference type="EMBL" id="LNIX01000009">
    <property type="protein sequence ID" value="OXA49996.1"/>
    <property type="molecule type" value="Genomic_DNA"/>
</dbReference>
<evidence type="ECO:0000313" key="2">
    <source>
        <dbReference type="Proteomes" id="UP000198287"/>
    </source>
</evidence>
<gene>
    <name evidence="1" type="ORF">Fcan01_14941</name>
</gene>
<accession>A0A226E0J2</accession>
<proteinExistence type="predicted"/>
<name>A0A226E0J2_FOLCA</name>